<gene>
    <name evidence="14" type="ORF">GCM10011328_09660</name>
</gene>
<evidence type="ECO:0000256" key="8">
    <source>
        <dbReference type="ARBA" id="ARBA00022840"/>
    </source>
</evidence>
<evidence type="ECO:0000256" key="12">
    <source>
        <dbReference type="ARBA" id="ARBA00038116"/>
    </source>
</evidence>
<comment type="pathway">
    <text evidence="11">Cell wall biogenesis; peptidoglycan recycling.</text>
</comment>
<keyword evidence="5" id="KW-0547">Nucleotide-binding</keyword>
<dbReference type="RefSeq" id="WP_188470961.1">
    <property type="nucleotide sequence ID" value="NZ_BMFZ01000002.1"/>
</dbReference>
<keyword evidence="3" id="KW-0808">Transferase</keyword>
<dbReference type="EMBL" id="BMFZ01000002">
    <property type="protein sequence ID" value="GGA36848.1"/>
    <property type="molecule type" value="Genomic_DNA"/>
</dbReference>
<dbReference type="EC" id="2.7.1.59" evidence="1"/>
<evidence type="ECO:0000256" key="1">
    <source>
        <dbReference type="ARBA" id="ARBA00012122"/>
    </source>
</evidence>
<name>A0ABQ1G3T0_9GAMM</name>
<evidence type="ECO:0000256" key="6">
    <source>
        <dbReference type="ARBA" id="ARBA00022777"/>
    </source>
</evidence>
<dbReference type="Gene3D" id="3.30.420.40">
    <property type="match status" value="2"/>
</dbReference>
<evidence type="ECO:0000256" key="5">
    <source>
        <dbReference type="ARBA" id="ARBA00022741"/>
    </source>
</evidence>
<dbReference type="SUPFAM" id="SSF53067">
    <property type="entry name" value="Actin-like ATPase domain"/>
    <property type="match status" value="1"/>
</dbReference>
<keyword evidence="6" id="KW-0418">Kinase</keyword>
<dbReference type="Pfam" id="PF00480">
    <property type="entry name" value="ROK"/>
    <property type="match status" value="1"/>
</dbReference>
<dbReference type="InterPro" id="IPR049874">
    <property type="entry name" value="ROK_cs"/>
</dbReference>
<dbReference type="InterPro" id="IPR043129">
    <property type="entry name" value="ATPase_NBD"/>
</dbReference>
<protein>
    <recommendedName>
        <fullName evidence="2">N-acetyl-D-glucosamine kinase</fullName>
        <ecNumber evidence="1">2.7.1.59</ecNumber>
    </recommendedName>
    <alternativeName>
        <fullName evidence="10">GlcNAc kinase</fullName>
    </alternativeName>
</protein>
<evidence type="ECO:0000256" key="4">
    <source>
        <dbReference type="ARBA" id="ARBA00022723"/>
    </source>
</evidence>
<accession>A0ABQ1G3T0</accession>
<evidence type="ECO:0000313" key="15">
    <source>
        <dbReference type="Proteomes" id="UP000627464"/>
    </source>
</evidence>
<dbReference type="Proteomes" id="UP000627464">
    <property type="component" value="Unassembled WGS sequence"/>
</dbReference>
<keyword evidence="7" id="KW-0862">Zinc</keyword>
<evidence type="ECO:0000256" key="3">
    <source>
        <dbReference type="ARBA" id="ARBA00022679"/>
    </source>
</evidence>
<evidence type="ECO:0000313" key="14">
    <source>
        <dbReference type="EMBL" id="GGA36848.1"/>
    </source>
</evidence>
<organism evidence="14 15">
    <name type="scientific">Hafnia psychrotolerans</name>
    <dbReference type="NCBI Taxonomy" id="1477018"/>
    <lineage>
        <taxon>Bacteria</taxon>
        <taxon>Pseudomonadati</taxon>
        <taxon>Pseudomonadota</taxon>
        <taxon>Gammaproteobacteria</taxon>
        <taxon>Enterobacterales</taxon>
        <taxon>Hafniaceae</taxon>
        <taxon>Hafnia</taxon>
    </lineage>
</organism>
<dbReference type="PANTHER" id="PTHR18964:SF162">
    <property type="entry name" value="N-ACETYL-D-GLUCOSAMINE KINASE"/>
    <property type="match status" value="1"/>
</dbReference>
<keyword evidence="15" id="KW-1185">Reference proteome</keyword>
<keyword evidence="8" id="KW-0067">ATP-binding</keyword>
<comment type="similarity">
    <text evidence="12">Belongs to the ROK (NagC/XylR) family. NagK subfamily.</text>
</comment>
<keyword evidence="4" id="KW-0479">Metal-binding</keyword>
<dbReference type="InterPro" id="IPR000600">
    <property type="entry name" value="ROK"/>
</dbReference>
<evidence type="ECO:0000256" key="11">
    <source>
        <dbReference type="ARBA" id="ARBA00037880"/>
    </source>
</evidence>
<evidence type="ECO:0000256" key="7">
    <source>
        <dbReference type="ARBA" id="ARBA00022833"/>
    </source>
</evidence>
<evidence type="ECO:0000256" key="9">
    <source>
        <dbReference type="ARBA" id="ARBA00023277"/>
    </source>
</evidence>
<comment type="caution">
    <text evidence="14">The sequence shown here is derived from an EMBL/GenBank/DDBJ whole genome shotgun (WGS) entry which is preliminary data.</text>
</comment>
<evidence type="ECO:0000256" key="2">
    <source>
        <dbReference type="ARBA" id="ARBA00014974"/>
    </source>
</evidence>
<keyword evidence="9" id="KW-0119">Carbohydrate metabolism</keyword>
<comment type="catalytic activity">
    <reaction evidence="13">
        <text>N-acetyl-D-glucosamine + ATP = N-acetyl-D-glucosamine 6-phosphate + ADP + H(+)</text>
        <dbReference type="Rhea" id="RHEA:17417"/>
        <dbReference type="ChEBI" id="CHEBI:15378"/>
        <dbReference type="ChEBI" id="CHEBI:30616"/>
        <dbReference type="ChEBI" id="CHEBI:57513"/>
        <dbReference type="ChEBI" id="CHEBI:456216"/>
        <dbReference type="ChEBI" id="CHEBI:506227"/>
        <dbReference type="EC" id="2.7.1.59"/>
    </reaction>
</comment>
<reference evidence="15" key="1">
    <citation type="journal article" date="2019" name="Int. J. Syst. Evol. Microbiol.">
        <title>The Global Catalogue of Microorganisms (GCM) 10K type strain sequencing project: providing services to taxonomists for standard genome sequencing and annotation.</title>
        <authorList>
            <consortium name="The Broad Institute Genomics Platform"/>
            <consortium name="The Broad Institute Genome Sequencing Center for Infectious Disease"/>
            <person name="Wu L."/>
            <person name="Ma J."/>
        </authorList>
    </citation>
    <scope>NUCLEOTIDE SEQUENCE [LARGE SCALE GENOMIC DNA]</scope>
    <source>
        <strain evidence="15">CGMCC 1.12806</strain>
    </source>
</reference>
<sequence length="321" mass="33256">MSSEAITAAPAGAAVFCADIGGSFIKFGVSHRAGEVKEFGKVPTPTASWQEFVATFQRLMTQFGADFPAETPLALSTAGLVSPQTGELLATNIPAFTGRALAADLSLELQRPVTAANDADCFVLAEAYAGYAQNQPVVAGIILGTGVGGGLVVNGQLVRGHGGVTGEWGHGAITRTELTLDERIFLIPRLACGCGQVGCLDTLGGARGMERLHQYLHQQTCTSQQVVEAWQQGQAASTLTVNAWLQLVAEPLALLVNILGPSKIVVGGGLANATALITALDMQVRTGTLHHYAEQLVITGKFAGNGGMIGASVLGRLNPRP</sequence>
<evidence type="ECO:0000256" key="10">
    <source>
        <dbReference type="ARBA" id="ARBA00031123"/>
    </source>
</evidence>
<dbReference type="PANTHER" id="PTHR18964">
    <property type="entry name" value="ROK (REPRESSOR, ORF, KINASE) FAMILY"/>
    <property type="match status" value="1"/>
</dbReference>
<evidence type="ECO:0000256" key="13">
    <source>
        <dbReference type="ARBA" id="ARBA00049065"/>
    </source>
</evidence>
<dbReference type="PROSITE" id="PS01125">
    <property type="entry name" value="ROK"/>
    <property type="match status" value="1"/>
</dbReference>
<proteinExistence type="inferred from homology"/>